<dbReference type="RefSeq" id="XP_062680670.1">
    <property type="nucleotide sequence ID" value="XM_062830662.1"/>
</dbReference>
<evidence type="ECO:0000313" key="2">
    <source>
        <dbReference type="EMBL" id="KAK3342877.1"/>
    </source>
</evidence>
<dbReference type="AlphaFoldDB" id="A0AAE0JD04"/>
<evidence type="ECO:0000313" key="3">
    <source>
        <dbReference type="Proteomes" id="UP001278500"/>
    </source>
</evidence>
<reference evidence="2" key="2">
    <citation type="submission" date="2023-06" db="EMBL/GenBank/DDBJ databases">
        <authorList>
            <consortium name="Lawrence Berkeley National Laboratory"/>
            <person name="Haridas S."/>
            <person name="Hensen N."/>
            <person name="Bonometti L."/>
            <person name="Westerberg I."/>
            <person name="Brannstrom I.O."/>
            <person name="Guillou S."/>
            <person name="Cros-Aarteil S."/>
            <person name="Calhoun S."/>
            <person name="Kuo A."/>
            <person name="Mondo S."/>
            <person name="Pangilinan J."/>
            <person name="Riley R."/>
            <person name="Labutti K."/>
            <person name="Andreopoulos B."/>
            <person name="Lipzen A."/>
            <person name="Chen C."/>
            <person name="Yanf M."/>
            <person name="Daum C."/>
            <person name="Ng V."/>
            <person name="Clum A."/>
            <person name="Steindorff A."/>
            <person name="Ohm R."/>
            <person name="Martin F."/>
            <person name="Silar P."/>
            <person name="Natvig D."/>
            <person name="Lalanne C."/>
            <person name="Gautier V."/>
            <person name="Ament-Velasquez S.L."/>
            <person name="Kruys A."/>
            <person name="Hutchinson M.I."/>
            <person name="Powell A.J."/>
            <person name="Barry K."/>
            <person name="Miller A.N."/>
            <person name="Grigoriev I.V."/>
            <person name="Debuchy R."/>
            <person name="Gladieux P."/>
            <person name="Thoren M.H."/>
            <person name="Johannesson H."/>
        </authorList>
    </citation>
    <scope>NUCLEOTIDE SEQUENCE</scope>
    <source>
        <strain evidence="2">CBS 560.94</strain>
    </source>
</reference>
<sequence length="285" mass="32522">MCRLRKKTQVPPPAQRRIPQHPQNQTPPYLQQAQYQKTQLRSQSPTEFQRREYGHTSPSPSRPKKPLPPSKSPIHHHHQKENNHQLPARPVTAWPGPEKISERLSSPWDGAIPQENYPGSLETNFDPDLTSPPLYHRFPPKQEHHHTVSQPTTASTPATGRRNVPSSYQISYYFDNSPNVVTLWRSPTPPPSQPPPLPHYDNPSAVLNWALGTGHQDSRIVSGVSSLSYYSEAAPQHRRPVSEVSSVSSYYSEQRESRALTPIPEVKKWGNAKYQNDRREESNWL</sequence>
<dbReference type="EMBL" id="JAUEPP010000005">
    <property type="protein sequence ID" value="KAK3342877.1"/>
    <property type="molecule type" value="Genomic_DNA"/>
</dbReference>
<evidence type="ECO:0000256" key="1">
    <source>
        <dbReference type="SAM" id="MobiDB-lite"/>
    </source>
</evidence>
<accession>A0AAE0JD04</accession>
<feature type="compositionally biased region" description="Polar residues" evidence="1">
    <location>
        <begin position="148"/>
        <end position="163"/>
    </location>
</feature>
<reference evidence="2" key="1">
    <citation type="journal article" date="2023" name="Mol. Phylogenet. Evol.">
        <title>Genome-scale phylogeny and comparative genomics of the fungal order Sordariales.</title>
        <authorList>
            <person name="Hensen N."/>
            <person name="Bonometti L."/>
            <person name="Westerberg I."/>
            <person name="Brannstrom I.O."/>
            <person name="Guillou S."/>
            <person name="Cros-Aarteil S."/>
            <person name="Calhoun S."/>
            <person name="Haridas S."/>
            <person name="Kuo A."/>
            <person name="Mondo S."/>
            <person name="Pangilinan J."/>
            <person name="Riley R."/>
            <person name="LaButti K."/>
            <person name="Andreopoulos B."/>
            <person name="Lipzen A."/>
            <person name="Chen C."/>
            <person name="Yan M."/>
            <person name="Daum C."/>
            <person name="Ng V."/>
            <person name="Clum A."/>
            <person name="Steindorff A."/>
            <person name="Ohm R.A."/>
            <person name="Martin F."/>
            <person name="Silar P."/>
            <person name="Natvig D.O."/>
            <person name="Lalanne C."/>
            <person name="Gautier V."/>
            <person name="Ament-Velasquez S.L."/>
            <person name="Kruys A."/>
            <person name="Hutchinson M.I."/>
            <person name="Powell A.J."/>
            <person name="Barry K."/>
            <person name="Miller A.N."/>
            <person name="Grigoriev I.V."/>
            <person name="Debuchy R."/>
            <person name="Gladieux P."/>
            <person name="Hiltunen Thoren M."/>
            <person name="Johannesson H."/>
        </authorList>
    </citation>
    <scope>NUCLEOTIDE SEQUENCE</scope>
    <source>
        <strain evidence="2">CBS 560.94</strain>
    </source>
</reference>
<comment type="caution">
    <text evidence="2">The sequence shown here is derived from an EMBL/GenBank/DDBJ whole genome shotgun (WGS) entry which is preliminary data.</text>
</comment>
<dbReference type="GeneID" id="87867816"/>
<organism evidence="2 3">
    <name type="scientific">Neurospora tetraspora</name>
    <dbReference type="NCBI Taxonomy" id="94610"/>
    <lineage>
        <taxon>Eukaryota</taxon>
        <taxon>Fungi</taxon>
        <taxon>Dikarya</taxon>
        <taxon>Ascomycota</taxon>
        <taxon>Pezizomycotina</taxon>
        <taxon>Sordariomycetes</taxon>
        <taxon>Sordariomycetidae</taxon>
        <taxon>Sordariales</taxon>
        <taxon>Sordariaceae</taxon>
        <taxon>Neurospora</taxon>
    </lineage>
</organism>
<gene>
    <name evidence="2" type="ORF">B0H65DRAFT_576504</name>
</gene>
<keyword evidence="3" id="KW-1185">Reference proteome</keyword>
<name>A0AAE0JD04_9PEZI</name>
<feature type="compositionally biased region" description="Polar residues" evidence="1">
    <location>
        <begin position="21"/>
        <end position="47"/>
    </location>
</feature>
<proteinExistence type="predicted"/>
<feature type="region of interest" description="Disordered" evidence="1">
    <location>
        <begin position="1"/>
        <end position="163"/>
    </location>
</feature>
<dbReference type="Proteomes" id="UP001278500">
    <property type="component" value="Unassembled WGS sequence"/>
</dbReference>
<protein>
    <submittedName>
        <fullName evidence="2">Uncharacterized protein</fullName>
    </submittedName>
</protein>